<keyword evidence="14" id="KW-1185">Reference proteome</keyword>
<organism evidence="13 14">
    <name type="scientific">Tetrahymena thermophila (strain SB210)</name>
    <dbReference type="NCBI Taxonomy" id="312017"/>
    <lineage>
        <taxon>Eukaryota</taxon>
        <taxon>Sar</taxon>
        <taxon>Alveolata</taxon>
        <taxon>Ciliophora</taxon>
        <taxon>Intramacronucleata</taxon>
        <taxon>Oligohymenophorea</taxon>
        <taxon>Hymenostomatida</taxon>
        <taxon>Tetrahymenina</taxon>
        <taxon>Tetrahymenidae</taxon>
        <taxon>Tetrahymena</taxon>
    </lineage>
</organism>
<dbReference type="Gene3D" id="3.40.50.450">
    <property type="match status" value="1"/>
</dbReference>
<dbReference type="InParanoid" id="Q22TJ1"/>
<evidence type="ECO:0000256" key="1">
    <source>
        <dbReference type="ARBA" id="ARBA00001946"/>
    </source>
</evidence>
<comment type="cofactor">
    <cofactor evidence="1">
        <name>Mg(2+)</name>
        <dbReference type="ChEBI" id="CHEBI:18420"/>
    </cofactor>
</comment>
<evidence type="ECO:0000256" key="7">
    <source>
        <dbReference type="ARBA" id="ARBA00022840"/>
    </source>
</evidence>
<dbReference type="GO" id="GO:0005524">
    <property type="term" value="F:ATP binding"/>
    <property type="evidence" value="ECO:0007669"/>
    <property type="project" value="UniProtKB-KW"/>
</dbReference>
<dbReference type="GO" id="GO:0005737">
    <property type="term" value="C:cytoplasm"/>
    <property type="evidence" value="ECO:0007669"/>
    <property type="project" value="UniProtKB-ARBA"/>
</dbReference>
<dbReference type="GO" id="GO:0003872">
    <property type="term" value="F:6-phosphofructokinase activity"/>
    <property type="evidence" value="ECO:0007669"/>
    <property type="project" value="UniProtKB-EC"/>
</dbReference>
<dbReference type="HOGENOM" id="CLU_020655_7_4_1"/>
<feature type="domain" description="Phosphofructokinase" evidence="12">
    <location>
        <begin position="179"/>
        <end position="484"/>
    </location>
</feature>
<evidence type="ECO:0000256" key="2">
    <source>
        <dbReference type="ARBA" id="ARBA00002659"/>
    </source>
</evidence>
<keyword evidence="3" id="KW-0808">Transferase</keyword>
<proteinExistence type="predicted"/>
<keyword evidence="7" id="KW-0067">ATP-binding</keyword>
<dbReference type="PRINTS" id="PR00476">
    <property type="entry name" value="PHFRCTKINASE"/>
</dbReference>
<dbReference type="InterPro" id="IPR022953">
    <property type="entry name" value="ATP_PFK"/>
</dbReference>
<gene>
    <name evidence="13" type="ORF">TTHERM_00170320</name>
</gene>
<dbReference type="eggNOG" id="KOG2440">
    <property type="taxonomic scope" value="Eukaryota"/>
</dbReference>
<evidence type="ECO:0000256" key="3">
    <source>
        <dbReference type="ARBA" id="ARBA00022679"/>
    </source>
</evidence>
<dbReference type="InterPro" id="IPR035966">
    <property type="entry name" value="PKF_sf"/>
</dbReference>
<dbReference type="InterPro" id="IPR050929">
    <property type="entry name" value="PFKA"/>
</dbReference>
<dbReference type="AlphaFoldDB" id="Q22TJ1"/>
<accession>Q22TJ1</accession>
<evidence type="ECO:0000313" key="13">
    <source>
        <dbReference type="EMBL" id="EAR88447.1"/>
    </source>
</evidence>
<dbReference type="Pfam" id="PF00365">
    <property type="entry name" value="PFK"/>
    <property type="match status" value="1"/>
</dbReference>
<keyword evidence="4" id="KW-0479">Metal-binding</keyword>
<dbReference type="OMA" id="GQKDPCC"/>
<dbReference type="SUPFAM" id="SSF53784">
    <property type="entry name" value="Phosphofructokinase"/>
    <property type="match status" value="1"/>
</dbReference>
<evidence type="ECO:0000256" key="10">
    <source>
        <dbReference type="ARBA" id="ARBA00048070"/>
    </source>
</evidence>
<keyword evidence="11" id="KW-0812">Transmembrane</keyword>
<evidence type="ECO:0000256" key="9">
    <source>
        <dbReference type="ARBA" id="ARBA00023152"/>
    </source>
</evidence>
<evidence type="ECO:0000256" key="6">
    <source>
        <dbReference type="ARBA" id="ARBA00022777"/>
    </source>
</evidence>
<name>Q22TJ1_TETTS</name>
<dbReference type="STRING" id="312017.Q22TJ1"/>
<dbReference type="FunFam" id="3.40.50.450:FF:000002">
    <property type="entry name" value="ATP-dependent 6-phosphofructokinase"/>
    <property type="match status" value="1"/>
</dbReference>
<protein>
    <submittedName>
        <fullName evidence="13">6-phosphofructokinase</fullName>
    </submittedName>
</protein>
<comment type="catalytic activity">
    <reaction evidence="10">
        <text>beta-D-fructose 6-phosphate + ATP = beta-D-fructose 1,6-bisphosphate + ADP + H(+)</text>
        <dbReference type="Rhea" id="RHEA:16109"/>
        <dbReference type="ChEBI" id="CHEBI:15378"/>
        <dbReference type="ChEBI" id="CHEBI:30616"/>
        <dbReference type="ChEBI" id="CHEBI:32966"/>
        <dbReference type="ChEBI" id="CHEBI:57634"/>
        <dbReference type="ChEBI" id="CHEBI:456216"/>
        <dbReference type="EC" id="2.7.1.11"/>
    </reaction>
</comment>
<dbReference type="NCBIfam" id="NF005301">
    <property type="entry name" value="PRK06830.1"/>
    <property type="match status" value="1"/>
</dbReference>
<dbReference type="GO" id="GO:0006002">
    <property type="term" value="P:fructose 6-phosphate metabolic process"/>
    <property type="evidence" value="ECO:0007669"/>
    <property type="project" value="InterPro"/>
</dbReference>
<keyword evidence="5" id="KW-0547">Nucleotide-binding</keyword>
<evidence type="ECO:0000256" key="11">
    <source>
        <dbReference type="SAM" id="Phobius"/>
    </source>
</evidence>
<keyword evidence="6" id="KW-0418">Kinase</keyword>
<dbReference type="InterPro" id="IPR000023">
    <property type="entry name" value="Phosphofructokinase_dom"/>
</dbReference>
<dbReference type="GO" id="GO:0046872">
    <property type="term" value="F:metal ion binding"/>
    <property type="evidence" value="ECO:0007669"/>
    <property type="project" value="UniProtKB-KW"/>
</dbReference>
<dbReference type="EMBL" id="GG662840">
    <property type="protein sequence ID" value="EAR88447.1"/>
    <property type="molecule type" value="Genomic_DNA"/>
</dbReference>
<evidence type="ECO:0000313" key="14">
    <source>
        <dbReference type="Proteomes" id="UP000009168"/>
    </source>
</evidence>
<dbReference type="GeneID" id="7836414"/>
<evidence type="ECO:0000256" key="8">
    <source>
        <dbReference type="ARBA" id="ARBA00022842"/>
    </source>
</evidence>
<dbReference type="Proteomes" id="UP000009168">
    <property type="component" value="Unassembled WGS sequence"/>
</dbReference>
<feature type="transmembrane region" description="Helical" evidence="11">
    <location>
        <begin position="12"/>
        <end position="29"/>
    </location>
</feature>
<dbReference type="UniPathway" id="UPA00109">
    <property type="reaction ID" value="UER00182"/>
</dbReference>
<dbReference type="KEGG" id="tet:TTHERM_00170320"/>
<dbReference type="RefSeq" id="XP_001008692.1">
    <property type="nucleotide sequence ID" value="XM_001008692.3"/>
</dbReference>
<keyword evidence="8" id="KW-0460">Magnesium</keyword>
<evidence type="ECO:0000256" key="5">
    <source>
        <dbReference type="ARBA" id="ARBA00022741"/>
    </source>
</evidence>
<evidence type="ECO:0000256" key="4">
    <source>
        <dbReference type="ARBA" id="ARBA00022723"/>
    </source>
</evidence>
<dbReference type="PANTHER" id="PTHR45770">
    <property type="entry name" value="ATP-DEPENDENT 6-PHOSPHOFRUCTOKINASE 1"/>
    <property type="match status" value="1"/>
</dbReference>
<evidence type="ECO:0000259" key="12">
    <source>
        <dbReference type="Pfam" id="PF00365"/>
    </source>
</evidence>
<reference evidence="14" key="1">
    <citation type="journal article" date="2006" name="PLoS Biol.">
        <title>Macronuclear genome sequence of the ciliate Tetrahymena thermophila, a model eukaryote.</title>
        <authorList>
            <person name="Eisen J.A."/>
            <person name="Coyne R.S."/>
            <person name="Wu M."/>
            <person name="Wu D."/>
            <person name="Thiagarajan M."/>
            <person name="Wortman J.R."/>
            <person name="Badger J.H."/>
            <person name="Ren Q."/>
            <person name="Amedeo P."/>
            <person name="Jones K.M."/>
            <person name="Tallon L.J."/>
            <person name="Delcher A.L."/>
            <person name="Salzberg S.L."/>
            <person name="Silva J.C."/>
            <person name="Haas B.J."/>
            <person name="Majoros W.H."/>
            <person name="Farzad M."/>
            <person name="Carlton J.M."/>
            <person name="Smith R.K. Jr."/>
            <person name="Garg J."/>
            <person name="Pearlman R.E."/>
            <person name="Karrer K.M."/>
            <person name="Sun L."/>
            <person name="Manning G."/>
            <person name="Elde N.C."/>
            <person name="Turkewitz A.P."/>
            <person name="Asai D.J."/>
            <person name="Wilkes D.E."/>
            <person name="Wang Y."/>
            <person name="Cai H."/>
            <person name="Collins K."/>
            <person name="Stewart B.A."/>
            <person name="Lee S.R."/>
            <person name="Wilamowska K."/>
            <person name="Weinberg Z."/>
            <person name="Ruzzo W.L."/>
            <person name="Wloga D."/>
            <person name="Gaertig J."/>
            <person name="Frankel J."/>
            <person name="Tsao C.-C."/>
            <person name="Gorovsky M.A."/>
            <person name="Keeling P.J."/>
            <person name="Waller R.F."/>
            <person name="Patron N.J."/>
            <person name="Cherry J.M."/>
            <person name="Stover N.A."/>
            <person name="Krieger C.J."/>
            <person name="del Toro C."/>
            <person name="Ryder H.F."/>
            <person name="Williamson S.C."/>
            <person name="Barbeau R.A."/>
            <person name="Hamilton E.P."/>
            <person name="Orias E."/>
        </authorList>
    </citation>
    <scope>NUCLEOTIDE SEQUENCE [LARGE SCALE GENOMIC DNA]</scope>
    <source>
        <strain evidence="14">SB210</strain>
    </source>
</reference>
<sequence>MDLQKSLTDNKFFVAGLALGSGLITSLLLKQFNTEEEKVERKGSLKTVKRKEVKKQRTVFLHQTDNTIPKEILNASNTLMEEVKNLESRTCNILKVPNLIIEVPQDEIPCHLSPLYGENNYREVFGGGGFLPDTAFVYTGSYVLSDAVIGKNQSLDQSKRYVRAGPRKHNYFNPQQVKAAIVTCGGLCPGLNVVIREIFMCLYFNYGVRTIYGIKYGYKGFYQYDWQELTVKDVKEIQRLGGTVLGSSRGGFDKDKIVDNLVKHGITHVYCLGGDGTHRGIQALFNEVRSRKLNISIVGIPKTIDNDIPIIDKSFGFETSVEEAVKAIQSAHVEAHCAEYGVGLVRLMGRYAGFIAMEATNASRDAHVCLVPEFKFNLYGEEGVLEYVYQRLLSKRNCIVVVAEGAGEAVLDAQFANTGEKDASGNAKLNDIGAFLQKEIVDYGKKKGMEVTLKYINPTYMIRTVPANALDRKMCTQLAQNAVHGAMAGFTGFTVGHVNNRLCYIPLDEICKEGSGRRIKAEDRAWQRLLASTGQPSFLKKEN</sequence>
<keyword evidence="11" id="KW-0472">Membrane</keyword>
<dbReference type="OrthoDB" id="537915at2759"/>
<keyword evidence="11" id="KW-1133">Transmembrane helix</keyword>
<comment type="function">
    <text evidence="2">Catalyzes the phosphorylation of D-fructose 6-phosphate to fructose 1,6-bisphosphate by ATP, the first committing step of glycolysis.</text>
</comment>
<keyword evidence="9" id="KW-0324">Glycolysis</keyword>